<evidence type="ECO:0000313" key="3">
    <source>
        <dbReference type="Proteomes" id="UP000645865"/>
    </source>
</evidence>
<dbReference type="AlphaFoldDB" id="A0A8I1E2S4"/>
<reference evidence="2" key="1">
    <citation type="submission" date="2020-12" db="EMBL/GenBank/DDBJ databases">
        <title>Comparative genomic insights into the epidemiology and virulence of plant pathogenic Pseudomonads from Turkey.</title>
        <authorList>
            <person name="Dillon M."/>
            <person name="Ruiz-Bedoya T."/>
            <person name="Bendalovic-Torma C."/>
            <person name="Guttman K.M."/>
            <person name="Kwak H."/>
            <person name="Middleton M.A."/>
            <person name="Wang P.W."/>
            <person name="Horuz S."/>
            <person name="Aysan Y."/>
            <person name="Guttman D.S."/>
        </authorList>
    </citation>
    <scope>NUCLEOTIDE SEQUENCE</scope>
    <source>
        <strain evidence="2">S5_IA_3a</strain>
    </source>
</reference>
<dbReference type="Proteomes" id="UP000645865">
    <property type="component" value="Unassembled WGS sequence"/>
</dbReference>
<protein>
    <recommendedName>
        <fullName evidence="1">Kinase OspG kinase domain-containing protein</fullName>
    </recommendedName>
</protein>
<dbReference type="Gene3D" id="3.30.200.20">
    <property type="entry name" value="Phosphorylase Kinase, domain 1"/>
    <property type="match status" value="1"/>
</dbReference>
<dbReference type="Gene3D" id="1.10.510.10">
    <property type="entry name" value="Transferase(Phosphotransferase) domain 1"/>
    <property type="match status" value="1"/>
</dbReference>
<organism evidence="2 3">
    <name type="scientific">Pseudomonas rhodesiae</name>
    <dbReference type="NCBI Taxonomy" id="76760"/>
    <lineage>
        <taxon>Bacteria</taxon>
        <taxon>Pseudomonadati</taxon>
        <taxon>Pseudomonadota</taxon>
        <taxon>Gammaproteobacteria</taxon>
        <taxon>Pseudomonadales</taxon>
        <taxon>Pseudomonadaceae</taxon>
        <taxon>Pseudomonas</taxon>
    </lineage>
</organism>
<evidence type="ECO:0000313" key="2">
    <source>
        <dbReference type="EMBL" id="MBI6623834.1"/>
    </source>
</evidence>
<sequence length="1140" mass="122025">MLSSGAVSSSSGVTPLFPAPAADAVIPPSQVPAALPTANAHLRTALGDRHNWKVLGQQLAAMATRLGPAATPQAVQAALRQTRMDLHPDSSSLAQLGAAPTLEAFIQANGLRLPARFFHLTSLADAVSERALAHPLGNFGGGLSWPVALTSDAQRMLLRAATDYAARHPNNPQAGPSAGVLEYLNGNRPLPSDAADDPAKALQMLVGSARGQALGQAMQQQLNGIATDTSVNDYTLAAINVVLDPQSVAAPRRNTVAGFDLAQPRYWGRPITEIRAGLKQHLVDSGQTSAGMANVGAYALLARNAPQLLVKDLPDNVTFGSPAWVSLSIAAATIEAQAPGSVPNMTFAQVMLQAKRAAMADPLVTQHAQSAALLDWGVVNGVVSAKPDERYTPAEIERVRTAFNRQMDERVQASSLMETELPNRKEIALAKLKERFGEGLPFEAKRLSVKDPRPGFDQPLYDPNRAPAGLHSMLDIAMGGLHNYAWETRDPRLSNAIKGKSLKLDAHGVFNNQLNQAIAARKQGIGTTIKHLVAQLPLADRQNLEYGKLEFFQNHTYALGLGLTGRTLEHKNPTLLIKATRPHGVSVYALDLKQCAIRTMPASVLTREREREANRVFPIEPFTPRHNSGAAPNRVEQAVPSSFESARTQFIADAFVEHLDIDNDEAVKQAKGVTTYDRQMENEWKLADFFLNLVPLRSAIGNFKQGNYLDGALDLGMDVFGFVTAGAGASTKLAKVGATAASAGGKALKVARIIGTTAIGAFNPASGLGDLIGQGAGLIRRGGSYLLGKALSGVNQLKGAAGSYDLLKTVSKQYDAAATGTFKVAGQAVEGGAVLNNGRWYAFDVDHLRPYGPPLEEFTAQTKAVGGALTSVRRDPGSELSNRLLKQYSVPESRIAGLTRNSRGVYTGVDGHLSFIRQTDSTGATAVYEVRQVTRTQDGAVQARIYHNNRQTPVMVQHVEGDQWLRLGARGGNPPTVAEDLGPIIGAGGEGTIYESLDGKSVYKEFVDPVRGYIPSYVQIETDCLNTYYGAGFATAIIEGEQAYIKMGKLDGVALSTVGGRSLPPQASTLLEDALRRMEEKGIYHQDLQLKNFLYSARDKVVYPVDIQSMPAEFVVGPVLDAYNDMKSTLLWQFSGLVGS</sequence>
<evidence type="ECO:0000259" key="1">
    <source>
        <dbReference type="Pfam" id="PF22303"/>
    </source>
</evidence>
<dbReference type="RefSeq" id="WP_169903295.1">
    <property type="nucleotide sequence ID" value="NZ_JAAQXE010000010.1"/>
</dbReference>
<dbReference type="Pfam" id="PF22303">
    <property type="entry name" value="OspG_kinase"/>
    <property type="match status" value="1"/>
</dbReference>
<comment type="caution">
    <text evidence="2">The sequence shown here is derived from an EMBL/GenBank/DDBJ whole genome shotgun (WGS) entry which is preliminary data.</text>
</comment>
<name>A0A8I1E2S4_9PSED</name>
<dbReference type="InterPro" id="IPR054466">
    <property type="entry name" value="OspG_kinase"/>
</dbReference>
<gene>
    <name evidence="2" type="ORF">YA0853_09100</name>
</gene>
<dbReference type="EMBL" id="JAEILH010000013">
    <property type="protein sequence ID" value="MBI6623834.1"/>
    <property type="molecule type" value="Genomic_DNA"/>
</dbReference>
<feature type="domain" description="Kinase OspG kinase" evidence="1">
    <location>
        <begin position="984"/>
        <end position="1114"/>
    </location>
</feature>
<proteinExistence type="predicted"/>
<accession>A0A8I1E2S4</accession>